<evidence type="ECO:0000313" key="1">
    <source>
        <dbReference type="EMBL" id="PUZ67199.1"/>
    </source>
</evidence>
<keyword evidence="2" id="KW-1185">Reference proteome</keyword>
<protein>
    <submittedName>
        <fullName evidence="1">Uncharacterized protein</fullName>
    </submittedName>
</protein>
<gene>
    <name evidence="1" type="ORF">GQ55_3G414200</name>
</gene>
<proteinExistence type="predicted"/>
<reference evidence="1 2" key="1">
    <citation type="submission" date="2018-04" db="EMBL/GenBank/DDBJ databases">
        <title>WGS assembly of Panicum hallii var. hallii HAL2.</title>
        <authorList>
            <person name="Lovell J."/>
            <person name="Jenkins J."/>
            <person name="Lowry D."/>
            <person name="Mamidi S."/>
            <person name="Sreedasyam A."/>
            <person name="Weng X."/>
            <person name="Barry K."/>
            <person name="Bonette J."/>
            <person name="Campitelli B."/>
            <person name="Daum C."/>
            <person name="Gordon S."/>
            <person name="Gould B."/>
            <person name="Lipzen A."/>
            <person name="MacQueen A."/>
            <person name="Palacio-Mejia J."/>
            <person name="Plott C."/>
            <person name="Shakirov E."/>
            <person name="Shu S."/>
            <person name="Yoshinaga Y."/>
            <person name="Zane M."/>
            <person name="Rokhsar D."/>
            <person name="Grimwood J."/>
            <person name="Schmutz J."/>
            <person name="Juenger T."/>
        </authorList>
    </citation>
    <scope>NUCLEOTIDE SEQUENCE [LARGE SCALE GENOMIC DNA]</scope>
    <source>
        <strain evidence="2">cv. HAL2</strain>
    </source>
</reference>
<evidence type="ECO:0000313" key="2">
    <source>
        <dbReference type="Proteomes" id="UP000244336"/>
    </source>
</evidence>
<dbReference type="Proteomes" id="UP000244336">
    <property type="component" value="Chromosome 3"/>
</dbReference>
<name>A0A2T7EHA5_9POAL</name>
<accession>A0A2T7EHA5</accession>
<sequence>MDAQAKINGATGGDDTARSATTKLVRSQSEMFRHHLELEQVLWPITFIAVRSNIWPMYCLSLSLGNFYPESYSLACKLCQKIGGVCIDDQNWHRRVNRCDRCAQTGQSGLVDFVKMQV</sequence>
<dbReference type="EMBL" id="CM009751">
    <property type="protein sequence ID" value="PUZ67199.1"/>
    <property type="molecule type" value="Genomic_DNA"/>
</dbReference>
<dbReference type="Gramene" id="PUZ67199">
    <property type="protein sequence ID" value="PUZ67199"/>
    <property type="gene ID" value="GQ55_3G414200"/>
</dbReference>
<organism evidence="1 2">
    <name type="scientific">Panicum hallii var. hallii</name>
    <dbReference type="NCBI Taxonomy" id="1504633"/>
    <lineage>
        <taxon>Eukaryota</taxon>
        <taxon>Viridiplantae</taxon>
        <taxon>Streptophyta</taxon>
        <taxon>Embryophyta</taxon>
        <taxon>Tracheophyta</taxon>
        <taxon>Spermatophyta</taxon>
        <taxon>Magnoliopsida</taxon>
        <taxon>Liliopsida</taxon>
        <taxon>Poales</taxon>
        <taxon>Poaceae</taxon>
        <taxon>PACMAD clade</taxon>
        <taxon>Panicoideae</taxon>
        <taxon>Panicodae</taxon>
        <taxon>Paniceae</taxon>
        <taxon>Panicinae</taxon>
        <taxon>Panicum</taxon>
        <taxon>Panicum sect. Panicum</taxon>
    </lineage>
</organism>
<dbReference type="AlphaFoldDB" id="A0A2T7EHA5"/>